<dbReference type="Proteomes" id="UP000239711">
    <property type="component" value="Unassembled WGS sequence"/>
</dbReference>
<proteinExistence type="predicted"/>
<dbReference type="OrthoDB" id="9810154at2"/>
<protein>
    <submittedName>
        <fullName evidence="1">Phosphohistidine phosphatase</fullName>
    </submittedName>
</protein>
<dbReference type="SUPFAM" id="SSF53254">
    <property type="entry name" value="Phosphoglycerate mutase-like"/>
    <property type="match status" value="1"/>
</dbReference>
<dbReference type="EMBL" id="PVBQ01000007">
    <property type="protein sequence ID" value="PRD47306.1"/>
    <property type="molecule type" value="Genomic_DNA"/>
</dbReference>
<comment type="caution">
    <text evidence="1">The sequence shown here is derived from an EMBL/GenBank/DDBJ whole genome shotgun (WGS) entry which is preliminary data.</text>
</comment>
<dbReference type="RefSeq" id="WP_105717020.1">
    <property type="nucleotide sequence ID" value="NZ_PVBQ01000007.1"/>
</dbReference>
<evidence type="ECO:0000313" key="1">
    <source>
        <dbReference type="EMBL" id="PRD47306.1"/>
    </source>
</evidence>
<dbReference type="Gene3D" id="3.40.50.1240">
    <property type="entry name" value="Phosphoglycerate mutase-like"/>
    <property type="match status" value="1"/>
</dbReference>
<reference evidence="1 2" key="1">
    <citation type="submission" date="2018-02" db="EMBL/GenBank/DDBJ databases">
        <title>The draft genome of Sphingobacterium sp. 5JN-11.</title>
        <authorList>
            <person name="Liu L."/>
            <person name="Li L."/>
            <person name="Liang L."/>
            <person name="Zhang X."/>
            <person name="Wang T."/>
        </authorList>
    </citation>
    <scope>NUCLEOTIDE SEQUENCE [LARGE SCALE GENOMIC DNA]</scope>
    <source>
        <strain evidence="1 2">5JN-11</strain>
    </source>
</reference>
<dbReference type="InterPro" id="IPR013078">
    <property type="entry name" value="His_Pase_superF_clade-1"/>
</dbReference>
<gene>
    <name evidence="1" type="ORF">C5745_10810</name>
</gene>
<dbReference type="Pfam" id="PF00300">
    <property type="entry name" value="His_Phos_1"/>
    <property type="match status" value="1"/>
</dbReference>
<accession>A0A2S9J3D8</accession>
<dbReference type="CDD" id="cd07067">
    <property type="entry name" value="HP_PGM_like"/>
    <property type="match status" value="1"/>
</dbReference>
<keyword evidence="2" id="KW-1185">Reference proteome</keyword>
<organism evidence="1 2">
    <name type="scientific">Sphingobacterium haloxyli</name>
    <dbReference type="NCBI Taxonomy" id="2100533"/>
    <lineage>
        <taxon>Bacteria</taxon>
        <taxon>Pseudomonadati</taxon>
        <taxon>Bacteroidota</taxon>
        <taxon>Sphingobacteriia</taxon>
        <taxon>Sphingobacteriales</taxon>
        <taxon>Sphingobacteriaceae</taxon>
        <taxon>Sphingobacterium</taxon>
    </lineage>
</organism>
<name>A0A2S9J3D8_9SPHI</name>
<sequence length="167" mass="18951">MERKSLYIVRHAKAELPTFSKDDFQRDLIARGISRAEDIAKKLKVHLPAIDKKTLIISSTANRAMQTAKIFGDILGYPEERIVWEPKIYEAHHLFLMKRLNDIPASYGRVLLFGHNPGISDLVSYATDHFVNLKTSHVACLELEEEIDYSLLSANTASLKKIITENS</sequence>
<dbReference type="AlphaFoldDB" id="A0A2S9J3D8"/>
<evidence type="ECO:0000313" key="2">
    <source>
        <dbReference type="Proteomes" id="UP000239711"/>
    </source>
</evidence>
<dbReference type="InterPro" id="IPR029033">
    <property type="entry name" value="His_PPase_superfam"/>
</dbReference>